<gene>
    <name evidence="5" type="ORF">AXF13_09670</name>
</gene>
<name>A0A0X8JKI9_9BACT</name>
<dbReference type="GO" id="GO:0003700">
    <property type="term" value="F:DNA-binding transcription factor activity"/>
    <property type="evidence" value="ECO:0007669"/>
    <property type="project" value="InterPro"/>
</dbReference>
<dbReference type="PANTHER" id="PTHR43537:SF24">
    <property type="entry name" value="GLUCONATE OPERON TRANSCRIPTIONAL REPRESSOR"/>
    <property type="match status" value="1"/>
</dbReference>
<dbReference type="PROSITE" id="PS50949">
    <property type="entry name" value="HTH_GNTR"/>
    <property type="match status" value="1"/>
</dbReference>
<organism evidence="5 6">
    <name type="scientific">Desulfovibrio fairfieldensis</name>
    <dbReference type="NCBI Taxonomy" id="44742"/>
    <lineage>
        <taxon>Bacteria</taxon>
        <taxon>Pseudomonadati</taxon>
        <taxon>Thermodesulfobacteriota</taxon>
        <taxon>Desulfovibrionia</taxon>
        <taxon>Desulfovibrionales</taxon>
        <taxon>Desulfovibrionaceae</taxon>
        <taxon>Desulfovibrio</taxon>
    </lineage>
</organism>
<dbReference type="SMART" id="SM00345">
    <property type="entry name" value="HTH_GNTR"/>
    <property type="match status" value="1"/>
</dbReference>
<dbReference type="Pfam" id="PF00392">
    <property type="entry name" value="GntR"/>
    <property type="match status" value="1"/>
</dbReference>
<dbReference type="Gene3D" id="1.10.10.10">
    <property type="entry name" value="Winged helix-like DNA-binding domain superfamily/Winged helix DNA-binding domain"/>
    <property type="match status" value="1"/>
</dbReference>
<dbReference type="GO" id="GO:0003677">
    <property type="term" value="F:DNA binding"/>
    <property type="evidence" value="ECO:0007669"/>
    <property type="project" value="UniProtKB-KW"/>
</dbReference>
<dbReference type="SUPFAM" id="SSF46785">
    <property type="entry name" value="Winged helix' DNA-binding domain"/>
    <property type="match status" value="1"/>
</dbReference>
<dbReference type="KEGG" id="dfi:AXF13_09670"/>
<evidence type="ECO:0000313" key="6">
    <source>
        <dbReference type="Proteomes" id="UP000069241"/>
    </source>
</evidence>
<reference evidence="6" key="1">
    <citation type="submission" date="2016-02" db="EMBL/GenBank/DDBJ databases">
        <authorList>
            <person name="Holder M.E."/>
            <person name="Ajami N.J."/>
            <person name="Petrosino J.F."/>
        </authorList>
    </citation>
    <scope>NUCLEOTIDE SEQUENCE [LARGE SCALE GENOMIC DNA]</scope>
    <source>
        <strain evidence="6">CCUG 45958</strain>
    </source>
</reference>
<dbReference type="InterPro" id="IPR008920">
    <property type="entry name" value="TF_FadR/GntR_C"/>
</dbReference>
<proteinExistence type="predicted"/>
<dbReference type="SUPFAM" id="SSF48008">
    <property type="entry name" value="GntR ligand-binding domain-like"/>
    <property type="match status" value="1"/>
</dbReference>
<keyword evidence="3" id="KW-0804">Transcription</keyword>
<protein>
    <recommendedName>
        <fullName evidence="4">HTH gntR-type domain-containing protein</fullName>
    </recommendedName>
</protein>
<dbReference type="Proteomes" id="UP000069241">
    <property type="component" value="Chromosome"/>
</dbReference>
<dbReference type="AlphaFoldDB" id="A0A0X8JKI9"/>
<evidence type="ECO:0000313" key="5">
    <source>
        <dbReference type="EMBL" id="AMD90362.1"/>
    </source>
</evidence>
<dbReference type="PANTHER" id="PTHR43537">
    <property type="entry name" value="TRANSCRIPTIONAL REGULATOR, GNTR FAMILY"/>
    <property type="match status" value="1"/>
</dbReference>
<sequence length="225" mass="25560">MGIMKNRAEPEGIATKSLVAYKMIRDMILSGAALPGTRLILVELERKLGVGRGPIRDALLLLGQSGLVQIVPYKGAVVMLPPSYREMELIYTQRCQLELVLAAEAMAQATLEDVSALEEMADKMTASGTEEQYFFHMDRNFHRRLYELSRMPHLVSIVEHLMDFVQAFLTLRAYSAVHRELFNKQHAMIIDALRRKDETDLLSTLENNIMVGLDLVREELARFSH</sequence>
<accession>A0A0X8JKI9</accession>
<feature type="domain" description="HTH gntR-type" evidence="4">
    <location>
        <begin position="14"/>
        <end position="81"/>
    </location>
</feature>
<dbReference type="EMBL" id="CP014229">
    <property type="protein sequence ID" value="AMD90362.1"/>
    <property type="molecule type" value="Genomic_DNA"/>
</dbReference>
<dbReference type="Pfam" id="PF07729">
    <property type="entry name" value="FCD"/>
    <property type="match status" value="1"/>
</dbReference>
<keyword evidence="1" id="KW-0805">Transcription regulation</keyword>
<keyword evidence="6" id="KW-1185">Reference proteome</keyword>
<evidence type="ECO:0000256" key="2">
    <source>
        <dbReference type="ARBA" id="ARBA00023125"/>
    </source>
</evidence>
<evidence type="ECO:0000256" key="1">
    <source>
        <dbReference type="ARBA" id="ARBA00023015"/>
    </source>
</evidence>
<dbReference type="InterPro" id="IPR011711">
    <property type="entry name" value="GntR_C"/>
</dbReference>
<evidence type="ECO:0000256" key="3">
    <source>
        <dbReference type="ARBA" id="ARBA00023163"/>
    </source>
</evidence>
<dbReference type="InterPro" id="IPR036390">
    <property type="entry name" value="WH_DNA-bd_sf"/>
</dbReference>
<dbReference type="SMART" id="SM00895">
    <property type="entry name" value="FCD"/>
    <property type="match status" value="1"/>
</dbReference>
<dbReference type="InterPro" id="IPR036388">
    <property type="entry name" value="WH-like_DNA-bd_sf"/>
</dbReference>
<dbReference type="STRING" id="44742.AXF13_09670"/>
<dbReference type="InterPro" id="IPR000524">
    <property type="entry name" value="Tscrpt_reg_HTH_GntR"/>
</dbReference>
<dbReference type="Gene3D" id="1.20.120.530">
    <property type="entry name" value="GntR ligand-binding domain-like"/>
    <property type="match status" value="1"/>
</dbReference>
<evidence type="ECO:0000259" key="4">
    <source>
        <dbReference type="PROSITE" id="PS50949"/>
    </source>
</evidence>
<dbReference type="RefSeq" id="WP_062252932.1">
    <property type="nucleotide sequence ID" value="NZ_CP014229.1"/>
</dbReference>
<keyword evidence="2" id="KW-0238">DNA-binding</keyword>